<dbReference type="EMBL" id="GL450619">
    <property type="protein sequence ID" value="EFN80729.1"/>
    <property type="molecule type" value="Genomic_DNA"/>
</dbReference>
<evidence type="ECO:0000256" key="1">
    <source>
        <dbReference type="SAM" id="MobiDB-lite"/>
    </source>
</evidence>
<dbReference type="FunFam" id="1.10.8.270:FF:000008">
    <property type="entry name" value="Putative TBC1 domain family member 14"/>
    <property type="match status" value="1"/>
</dbReference>
<protein>
    <submittedName>
        <fullName evidence="3">TBC1 domain family member 14</fullName>
    </submittedName>
</protein>
<dbReference type="OMA" id="LCVFQEG"/>
<dbReference type="InterPro" id="IPR050302">
    <property type="entry name" value="Rab_GAP_TBC_domain"/>
</dbReference>
<dbReference type="KEGG" id="hst:105186595"/>
<dbReference type="InterPro" id="IPR000195">
    <property type="entry name" value="Rab-GAP-TBC_dom"/>
</dbReference>
<reference evidence="3 4" key="1">
    <citation type="journal article" date="2010" name="Science">
        <title>Genomic comparison of the ants Camponotus floridanus and Harpegnathos saltator.</title>
        <authorList>
            <person name="Bonasio R."/>
            <person name="Zhang G."/>
            <person name="Ye C."/>
            <person name="Mutti N.S."/>
            <person name="Fang X."/>
            <person name="Qin N."/>
            <person name="Donahue G."/>
            <person name="Yang P."/>
            <person name="Li Q."/>
            <person name="Li C."/>
            <person name="Zhang P."/>
            <person name="Huang Z."/>
            <person name="Berger S.L."/>
            <person name="Reinberg D."/>
            <person name="Wang J."/>
            <person name="Liebig J."/>
        </authorList>
    </citation>
    <scope>NUCLEOTIDE SEQUENCE [LARGE SCALE GENOMIC DNA]</scope>
    <source>
        <strain evidence="3 4">R22 G/1</strain>
    </source>
</reference>
<dbReference type="Gene3D" id="1.10.10.750">
    <property type="entry name" value="Ypt/Rab-GAP domain of gyp1p, domain 1"/>
    <property type="match status" value="1"/>
</dbReference>
<dbReference type="InParanoid" id="E2BUA1"/>
<dbReference type="Gene3D" id="1.10.8.270">
    <property type="entry name" value="putative rabgap domain of human tbc1 domain family member 14 like domains"/>
    <property type="match status" value="1"/>
</dbReference>
<dbReference type="GO" id="GO:0031267">
    <property type="term" value="F:small GTPase binding"/>
    <property type="evidence" value="ECO:0007669"/>
    <property type="project" value="TreeGrafter"/>
</dbReference>
<dbReference type="PANTHER" id="PTHR47219:SF15">
    <property type="entry name" value="TBC1 DOMAIN FAMILY MEMBER 12 ISOFORM X1"/>
    <property type="match status" value="1"/>
</dbReference>
<feature type="region of interest" description="Disordered" evidence="1">
    <location>
        <begin position="1"/>
        <end position="30"/>
    </location>
</feature>
<dbReference type="GO" id="GO:0016192">
    <property type="term" value="P:vesicle-mediated transport"/>
    <property type="evidence" value="ECO:0007669"/>
    <property type="project" value="UniProtKB-ARBA"/>
</dbReference>
<dbReference type="STRING" id="610380.E2BUA1"/>
<proteinExistence type="predicted"/>
<feature type="domain" description="Rab-GAP TBC" evidence="2">
    <location>
        <begin position="391"/>
        <end position="580"/>
    </location>
</feature>
<dbReference type="Proteomes" id="UP000008237">
    <property type="component" value="Unassembled WGS sequence"/>
</dbReference>
<sequence length="648" mass="71536">MKSPATSLQHLNGGTNAHPVPPSQSLTAPGSVKSRFVNVNANANANANASSHATTNGSYQVVKVAGRESGCYIASNIVPRVGKQQLVSLNGDSVRCDSVNIDEALACDVAPVPPATRTKALCVHIRENKWYDAGNIVSVGVAGTSLNHALESMSLAYNPSTKQLYSVEDTKAPPLGSAQIDCTSQYLESPCNGKERSGSSVKLVDSDRYTKLENVSANSSPRNSLPRSCSSTVSSLSEISPSGSFLGSDEQQHVVEKNDKTKRWGLNSLFTKNVFSWKNKGSQQSTPTSSPSRSVDKVGGSTALIQQPRPANLPAKNALEEERHRKQYTAILEAAKKRELREEKERKQQRESQLKEEVRLAEDSNTWNVYVLPKFESVKNTRKVRELWWRGLPPSVRGRVWKLAIPNNLNVTPHLYNLCLDRAMSSPTNESLAAIRLDVSRTFPTLCVFQEGGPLSDSLQGILAAYAVYRPDVGYVQGMSFVGAVLSLNMEPPDAFACFANLLNHPCHRAAFTLDQKRMNIYYKVYSSALAHKLPKIFSHFTVAGLSPDLYLLDWLYTIYAKAMPLDVACRIWDVFLRDGDEFLFRTALGVLHLYQEELLKMDFVRGAQFLTRLPENLQAESLFNSISQMSTTVGTTTFQQMLIQFSS</sequence>
<feature type="compositionally biased region" description="Polar residues" evidence="1">
    <location>
        <begin position="214"/>
        <end position="245"/>
    </location>
</feature>
<dbReference type="GO" id="GO:0005773">
    <property type="term" value="C:vacuole"/>
    <property type="evidence" value="ECO:0007669"/>
    <property type="project" value="UniProtKB-ARBA"/>
</dbReference>
<feature type="compositionally biased region" description="Low complexity" evidence="1">
    <location>
        <begin position="282"/>
        <end position="292"/>
    </location>
</feature>
<dbReference type="PROSITE" id="PS50086">
    <property type="entry name" value="TBC_RABGAP"/>
    <property type="match status" value="1"/>
</dbReference>
<keyword evidence="4" id="KW-1185">Reference proteome</keyword>
<dbReference type="OrthoDB" id="294251at2759"/>
<accession>E2BUA1</accession>
<feature type="region of interest" description="Disordered" evidence="1">
    <location>
        <begin position="339"/>
        <end position="358"/>
    </location>
</feature>
<dbReference type="SUPFAM" id="SSF47923">
    <property type="entry name" value="Ypt/Rab-GAP domain of gyp1p"/>
    <property type="match status" value="2"/>
</dbReference>
<feature type="region of interest" description="Disordered" evidence="1">
    <location>
        <begin position="279"/>
        <end position="312"/>
    </location>
</feature>
<gene>
    <name evidence="3" type="ORF">EAI_15187</name>
</gene>
<evidence type="ECO:0000313" key="4">
    <source>
        <dbReference type="Proteomes" id="UP000008237"/>
    </source>
</evidence>
<dbReference type="Pfam" id="PF00566">
    <property type="entry name" value="RabGAP-TBC"/>
    <property type="match status" value="1"/>
</dbReference>
<dbReference type="PANTHER" id="PTHR47219">
    <property type="entry name" value="RAB GTPASE-ACTIVATING PROTEIN 1-LIKE"/>
    <property type="match status" value="1"/>
</dbReference>
<dbReference type="SMART" id="SM00164">
    <property type="entry name" value="TBC"/>
    <property type="match status" value="1"/>
</dbReference>
<dbReference type="Gene3D" id="1.10.472.80">
    <property type="entry name" value="Ypt/Rab-GAP domain of gyp1p, domain 3"/>
    <property type="match status" value="1"/>
</dbReference>
<organism evidence="4">
    <name type="scientific">Harpegnathos saltator</name>
    <name type="common">Jerdon's jumping ant</name>
    <dbReference type="NCBI Taxonomy" id="610380"/>
    <lineage>
        <taxon>Eukaryota</taxon>
        <taxon>Metazoa</taxon>
        <taxon>Ecdysozoa</taxon>
        <taxon>Arthropoda</taxon>
        <taxon>Hexapoda</taxon>
        <taxon>Insecta</taxon>
        <taxon>Pterygota</taxon>
        <taxon>Neoptera</taxon>
        <taxon>Endopterygota</taxon>
        <taxon>Hymenoptera</taxon>
        <taxon>Apocrita</taxon>
        <taxon>Aculeata</taxon>
        <taxon>Formicoidea</taxon>
        <taxon>Formicidae</taxon>
        <taxon>Ponerinae</taxon>
        <taxon>Ponerini</taxon>
        <taxon>Harpegnathos</taxon>
    </lineage>
</organism>
<name>E2BUA1_HARSA</name>
<dbReference type="CDD" id="cd22265">
    <property type="entry name" value="UDM1_RNF168"/>
    <property type="match status" value="1"/>
</dbReference>
<evidence type="ECO:0000259" key="2">
    <source>
        <dbReference type="PROSITE" id="PS50086"/>
    </source>
</evidence>
<dbReference type="FunFam" id="1.10.472.80:FF:000006">
    <property type="entry name" value="TBC1 domain family member 14"/>
    <property type="match status" value="1"/>
</dbReference>
<dbReference type="AlphaFoldDB" id="E2BUA1"/>
<dbReference type="GO" id="GO:0005096">
    <property type="term" value="F:GTPase activator activity"/>
    <property type="evidence" value="ECO:0007669"/>
    <property type="project" value="TreeGrafter"/>
</dbReference>
<feature type="compositionally biased region" description="Polar residues" evidence="1">
    <location>
        <begin position="1"/>
        <end position="15"/>
    </location>
</feature>
<dbReference type="GO" id="GO:0031410">
    <property type="term" value="C:cytoplasmic vesicle"/>
    <property type="evidence" value="ECO:0007669"/>
    <property type="project" value="UniProtKB-ARBA"/>
</dbReference>
<dbReference type="InterPro" id="IPR035969">
    <property type="entry name" value="Rab-GAP_TBC_sf"/>
</dbReference>
<feature type="region of interest" description="Disordered" evidence="1">
    <location>
        <begin position="214"/>
        <end position="252"/>
    </location>
</feature>
<evidence type="ECO:0000313" key="3">
    <source>
        <dbReference type="EMBL" id="EFN80729.1"/>
    </source>
</evidence>